<name>A0A386PP26_9SPIR</name>
<evidence type="ECO:0000313" key="1">
    <source>
        <dbReference type="EMBL" id="AYE36657.1"/>
    </source>
</evidence>
<reference evidence="1 2" key="1">
    <citation type="journal article" date="2018" name="Infect. Genet. Evol.">
        <title>Genome-wide analysis of Borrelia turcica and 'Candidatus Borrelia tachyglossi' shows relapsing fever-like genomes with unique genomic links to Lyme disease Borrelia.</title>
        <authorList>
            <person name="Gofton A.W."/>
            <person name="Margos G."/>
            <person name="Fingerle V."/>
            <person name="Hepner S."/>
            <person name="Loh S.M."/>
            <person name="Ryan U."/>
            <person name="Irwin P."/>
            <person name="Oskam C.L."/>
        </authorList>
    </citation>
    <scope>NUCLEOTIDE SEQUENCE [LARGE SCALE GENOMIC DNA]</scope>
    <source>
        <strain evidence="1 2">IST7</strain>
    </source>
</reference>
<organism evidence="1 2">
    <name type="scientific">Borrelia turcica IST7</name>
    <dbReference type="NCBI Taxonomy" id="1104446"/>
    <lineage>
        <taxon>Bacteria</taxon>
        <taxon>Pseudomonadati</taxon>
        <taxon>Spirochaetota</taxon>
        <taxon>Spirochaetia</taxon>
        <taxon>Spirochaetales</taxon>
        <taxon>Borreliaceae</taxon>
        <taxon>Borrelia</taxon>
    </lineage>
</organism>
<dbReference type="KEGG" id="btur:DB313_04260"/>
<dbReference type="OrthoDB" id="350089at2"/>
<dbReference type="RefSeq" id="WP_120104577.1">
    <property type="nucleotide sequence ID" value="NZ_CP028884.1"/>
</dbReference>
<gene>
    <name evidence="1" type="ORF">DB313_04260</name>
</gene>
<evidence type="ECO:0008006" key="3">
    <source>
        <dbReference type="Google" id="ProtNLM"/>
    </source>
</evidence>
<dbReference type="InterPro" id="IPR011989">
    <property type="entry name" value="ARM-like"/>
</dbReference>
<protein>
    <recommendedName>
        <fullName evidence="3">HEAT repeat domain-containing protein</fullName>
    </recommendedName>
</protein>
<evidence type="ECO:0000313" key="2">
    <source>
        <dbReference type="Proteomes" id="UP000275571"/>
    </source>
</evidence>
<keyword evidence="2" id="KW-1185">Reference proteome</keyword>
<dbReference type="Gene3D" id="1.25.10.10">
    <property type="entry name" value="Leucine-rich Repeat Variant"/>
    <property type="match status" value="1"/>
</dbReference>
<dbReference type="SUPFAM" id="SSF48371">
    <property type="entry name" value="ARM repeat"/>
    <property type="match status" value="1"/>
</dbReference>
<dbReference type="Proteomes" id="UP000275571">
    <property type="component" value="Chromosome"/>
</dbReference>
<dbReference type="AlphaFoldDB" id="A0A386PP26"/>
<proteinExistence type="predicted"/>
<dbReference type="InterPro" id="IPR016024">
    <property type="entry name" value="ARM-type_fold"/>
</dbReference>
<accession>A0A386PP26</accession>
<dbReference type="EMBL" id="CP028884">
    <property type="protein sequence ID" value="AYE36657.1"/>
    <property type="molecule type" value="Genomic_DNA"/>
</dbReference>
<sequence>MKYLVFMLLFFIVFDIFAVKAPVLPTEPLAPNPPDFDAIDTENNFDNNSTRVSNTKDINLDVNQVSNAISYGLDTQVIEIVKSLKRSGDSEYNSLLEKRLQKTFNIELKAAILDLFLSLKYRGGVDAANYILDNYESKRYPNNLINGAILYLKELGNKDDLKKVLIDILENKEGNIVATAAYYLGEISAIEYAKNMMDIYDKYSGNDGARAAILIALGKSNAFEYENKIYEISMDTYENATIKASAIKALSYLVPEKITENAELYLQNNNNNSNIKIAIIEALSRDISLKSKEVLQDFLRDSDETLRVRAVNAIKGHGDISAREALVYKIKSDPSFKVREASGKALVDMGSGYEEIRSIILDPTIENNFKLTMFNYLLDKNVGSAFLVALELLKKENINKPSKILTDVAVLLAAKKGNFDDFYSKIINSKNVDLRNLAIKGAVYNRSSALASRLKEIKRTTTSEYLKKLLKNY</sequence>